<dbReference type="InterPro" id="IPR011335">
    <property type="entry name" value="Restrct_endonuc-II-like"/>
</dbReference>
<dbReference type="GO" id="GO:0000712">
    <property type="term" value="P:resolution of meiotic recombination intermediates"/>
    <property type="evidence" value="ECO:0007669"/>
    <property type="project" value="UniProtKB-ARBA"/>
</dbReference>
<dbReference type="Gene3D" id="1.10.10.10">
    <property type="entry name" value="Winged helix-like DNA-binding domain superfamily/Winged helix DNA-binding domain"/>
    <property type="match status" value="1"/>
</dbReference>
<evidence type="ECO:0000256" key="13">
    <source>
        <dbReference type="ARBA" id="ARBA00023254"/>
    </source>
</evidence>
<dbReference type="FunFam" id="3.40.50.10130:FF:000003">
    <property type="entry name" value="Crossover junction endonuclease MUS81"/>
    <property type="match status" value="1"/>
</dbReference>
<evidence type="ECO:0000256" key="1">
    <source>
        <dbReference type="ARBA" id="ARBA00001946"/>
    </source>
</evidence>
<dbReference type="STRING" id="1754191.A0A1Y1VLL2"/>
<evidence type="ECO:0000256" key="10">
    <source>
        <dbReference type="ARBA" id="ARBA00023172"/>
    </source>
</evidence>
<feature type="domain" description="ERCC4" evidence="16">
    <location>
        <begin position="1700"/>
        <end position="1798"/>
    </location>
</feature>
<proteinExistence type="inferred from homology"/>
<dbReference type="Gene3D" id="1.10.150.110">
    <property type="entry name" value="DNA polymerase beta, N-terminal domain-like"/>
    <property type="match status" value="1"/>
</dbReference>
<keyword evidence="10 14" id="KW-0233">DNA recombination</keyword>
<feature type="compositionally biased region" description="Acidic residues" evidence="15">
    <location>
        <begin position="1317"/>
        <end position="1330"/>
    </location>
</feature>
<dbReference type="Pfam" id="PF21136">
    <property type="entry name" value="WHD_MUS81"/>
    <property type="match status" value="1"/>
</dbReference>
<dbReference type="GO" id="GO:0008821">
    <property type="term" value="F:crossover junction DNA endonuclease activity"/>
    <property type="evidence" value="ECO:0007669"/>
    <property type="project" value="UniProtKB-UniRule"/>
</dbReference>
<evidence type="ECO:0000256" key="7">
    <source>
        <dbReference type="ARBA" id="ARBA00022763"/>
    </source>
</evidence>
<dbReference type="GO" id="GO:0003677">
    <property type="term" value="F:DNA binding"/>
    <property type="evidence" value="ECO:0007669"/>
    <property type="project" value="UniProtKB-UniRule"/>
</dbReference>
<keyword evidence="12 14" id="KW-0539">Nucleus</keyword>
<evidence type="ECO:0000256" key="3">
    <source>
        <dbReference type="ARBA" id="ARBA00010015"/>
    </source>
</evidence>
<dbReference type="InterPro" id="IPR047416">
    <property type="entry name" value="XPF_nuclease_Mus81"/>
</dbReference>
<keyword evidence="6 14" id="KW-0255">Endonuclease</keyword>
<dbReference type="CDD" id="cd21036">
    <property type="entry name" value="WH_MUS81"/>
    <property type="match status" value="1"/>
</dbReference>
<dbReference type="CDD" id="cd20074">
    <property type="entry name" value="XPF_nuclease_Mus81"/>
    <property type="match status" value="1"/>
</dbReference>
<gene>
    <name evidence="17" type="ORF">BCR36DRAFT_408895</name>
</gene>
<feature type="compositionally biased region" description="Basic and acidic residues" evidence="15">
    <location>
        <begin position="847"/>
        <end position="860"/>
    </location>
</feature>
<dbReference type="PANTHER" id="PTHR13451">
    <property type="entry name" value="CLASS II CROSSOVER JUNCTION ENDONUCLEASE MUS81"/>
    <property type="match status" value="1"/>
</dbReference>
<dbReference type="Pfam" id="PF02732">
    <property type="entry name" value="ERCC4"/>
    <property type="match status" value="1"/>
</dbReference>
<reference evidence="17 18" key="1">
    <citation type="submission" date="2016-08" db="EMBL/GenBank/DDBJ databases">
        <title>Genomes of anaerobic fungi encode conserved fungal cellulosomes for biomass hydrolysis.</title>
        <authorList>
            <consortium name="DOE Joint Genome Institute"/>
            <person name="Haitjema C.H."/>
            <person name="Gilmore S.P."/>
            <person name="Henske J.K."/>
            <person name="Solomon K.V."/>
            <person name="De Groot R."/>
            <person name="Kuo A."/>
            <person name="Mondo S.J."/>
            <person name="Salamov A.A."/>
            <person name="Labutti K."/>
            <person name="Zhao Z."/>
            <person name="Chiniquy J."/>
            <person name="Barry K."/>
            <person name="Brewer H.M."/>
            <person name="Purvine S.O."/>
            <person name="Wright A.T."/>
            <person name="Boxma B."/>
            <person name="Van Alen T."/>
            <person name="Hackstein J.H."/>
            <person name="Baker S.E."/>
            <person name="Grigoriev I.V."/>
            <person name="O'Malley M.A."/>
        </authorList>
    </citation>
    <scope>NUCLEOTIDE SEQUENCE [LARGE SCALE GENOMIC DNA]</scope>
    <source>
        <strain evidence="18">finn</strain>
    </source>
</reference>
<dbReference type="Gene3D" id="1.10.150.670">
    <property type="entry name" value="Crossover junction endonuclease EME1, DNA-binding domain"/>
    <property type="match status" value="1"/>
</dbReference>
<keyword evidence="11 14" id="KW-0234">DNA repair</keyword>
<evidence type="ECO:0000256" key="14">
    <source>
        <dbReference type="RuleBase" id="RU369042"/>
    </source>
</evidence>
<dbReference type="GO" id="GO:0006308">
    <property type="term" value="P:DNA catabolic process"/>
    <property type="evidence" value="ECO:0007669"/>
    <property type="project" value="UniProtKB-UniRule"/>
</dbReference>
<feature type="region of interest" description="Disordered" evidence="15">
    <location>
        <begin position="1209"/>
        <end position="1269"/>
    </location>
</feature>
<dbReference type="SUPFAM" id="SSF52980">
    <property type="entry name" value="Restriction endonuclease-like"/>
    <property type="match status" value="1"/>
</dbReference>
<dbReference type="InterPro" id="IPR006166">
    <property type="entry name" value="ERCC4_domain"/>
</dbReference>
<dbReference type="GO" id="GO:0031573">
    <property type="term" value="P:mitotic intra-S DNA damage checkpoint signaling"/>
    <property type="evidence" value="ECO:0007669"/>
    <property type="project" value="TreeGrafter"/>
</dbReference>
<dbReference type="EMBL" id="MCFH01000004">
    <property type="protein sequence ID" value="ORX58377.1"/>
    <property type="molecule type" value="Genomic_DNA"/>
</dbReference>
<dbReference type="FunFam" id="1.10.10.10:FF:000307">
    <property type="entry name" value="Crossover junction endonuclease MUS81"/>
    <property type="match status" value="1"/>
</dbReference>
<keyword evidence="5 14" id="KW-0479">Metal-binding</keyword>
<evidence type="ECO:0000256" key="9">
    <source>
        <dbReference type="ARBA" id="ARBA00022842"/>
    </source>
</evidence>
<evidence type="ECO:0000256" key="2">
    <source>
        <dbReference type="ARBA" id="ARBA00004123"/>
    </source>
</evidence>
<feature type="region of interest" description="Disordered" evidence="15">
    <location>
        <begin position="240"/>
        <end position="323"/>
    </location>
</feature>
<feature type="compositionally biased region" description="Basic and acidic residues" evidence="15">
    <location>
        <begin position="1241"/>
        <end position="1269"/>
    </location>
</feature>
<feature type="compositionally biased region" description="Low complexity" evidence="15">
    <location>
        <begin position="279"/>
        <end position="289"/>
    </location>
</feature>
<feature type="region of interest" description="Disordered" evidence="15">
    <location>
        <begin position="1573"/>
        <end position="1607"/>
    </location>
</feature>
<dbReference type="GO" id="GO:0048257">
    <property type="term" value="F:3'-flap endonuclease activity"/>
    <property type="evidence" value="ECO:0007669"/>
    <property type="project" value="TreeGrafter"/>
</dbReference>
<comment type="cofactor">
    <cofactor evidence="1 14">
        <name>Mg(2+)</name>
        <dbReference type="ChEBI" id="CHEBI:18420"/>
    </cofactor>
</comment>
<keyword evidence="7 14" id="KW-0227">DNA damage</keyword>
<keyword evidence="9 14" id="KW-0460">Magnesium</keyword>
<evidence type="ECO:0000256" key="4">
    <source>
        <dbReference type="ARBA" id="ARBA00022722"/>
    </source>
</evidence>
<feature type="compositionally biased region" description="Low complexity" evidence="15">
    <location>
        <begin position="787"/>
        <end position="817"/>
    </location>
</feature>
<dbReference type="GO" id="GO:0046872">
    <property type="term" value="F:metal ion binding"/>
    <property type="evidence" value="ECO:0007669"/>
    <property type="project" value="UniProtKB-UniRule"/>
</dbReference>
<evidence type="ECO:0000259" key="16">
    <source>
        <dbReference type="SMART" id="SM00891"/>
    </source>
</evidence>
<keyword evidence="4 14" id="KW-0540">Nuclease</keyword>
<evidence type="ECO:0000313" key="18">
    <source>
        <dbReference type="Proteomes" id="UP000193719"/>
    </source>
</evidence>
<dbReference type="GO" id="GO:0048476">
    <property type="term" value="C:Holliday junction resolvase complex"/>
    <property type="evidence" value="ECO:0007669"/>
    <property type="project" value="UniProtKB-UniRule"/>
</dbReference>
<evidence type="ECO:0000256" key="12">
    <source>
        <dbReference type="ARBA" id="ARBA00023242"/>
    </source>
</evidence>
<evidence type="ECO:0000313" key="17">
    <source>
        <dbReference type="EMBL" id="ORX58377.1"/>
    </source>
</evidence>
<comment type="subunit">
    <text evidence="14">Interacts with EME1.</text>
</comment>
<dbReference type="InterPro" id="IPR036388">
    <property type="entry name" value="WH-like_DNA-bd_sf"/>
</dbReference>
<dbReference type="GO" id="GO:0000727">
    <property type="term" value="P:double-strand break repair via break-induced replication"/>
    <property type="evidence" value="ECO:0007669"/>
    <property type="project" value="UniProtKB-UniRule"/>
</dbReference>
<comment type="similarity">
    <text evidence="3 14">Belongs to the XPF family.</text>
</comment>
<evidence type="ECO:0000256" key="5">
    <source>
        <dbReference type="ARBA" id="ARBA00022723"/>
    </source>
</evidence>
<keyword evidence="8 14" id="KW-0378">Hydrolase</keyword>
<feature type="region of interest" description="Disordered" evidence="15">
    <location>
        <begin position="787"/>
        <end position="876"/>
    </location>
</feature>
<evidence type="ECO:0000256" key="11">
    <source>
        <dbReference type="ARBA" id="ARBA00023204"/>
    </source>
</evidence>
<dbReference type="PANTHER" id="PTHR13451:SF0">
    <property type="entry name" value="CROSSOVER JUNCTION ENDONUCLEASE MUS81"/>
    <property type="match status" value="1"/>
</dbReference>
<feature type="compositionally biased region" description="Polar residues" evidence="15">
    <location>
        <begin position="248"/>
        <end position="261"/>
    </location>
</feature>
<dbReference type="Gene3D" id="3.40.50.10130">
    <property type="match status" value="1"/>
</dbReference>
<accession>A0A1Y1VLL2</accession>
<evidence type="ECO:0000256" key="8">
    <source>
        <dbReference type="ARBA" id="ARBA00022801"/>
    </source>
</evidence>
<reference evidence="17 18" key="2">
    <citation type="submission" date="2016-08" db="EMBL/GenBank/DDBJ databases">
        <title>Pervasive Adenine N6-methylation of Active Genes in Fungi.</title>
        <authorList>
            <consortium name="DOE Joint Genome Institute"/>
            <person name="Mondo S.J."/>
            <person name="Dannebaum R.O."/>
            <person name="Kuo R.C."/>
            <person name="Labutti K."/>
            <person name="Haridas S."/>
            <person name="Kuo A."/>
            <person name="Salamov A."/>
            <person name="Ahrendt S.R."/>
            <person name="Lipzen A."/>
            <person name="Sullivan W."/>
            <person name="Andreopoulos W.B."/>
            <person name="Clum A."/>
            <person name="Lindquist E."/>
            <person name="Daum C."/>
            <person name="Ramamoorthy G.K."/>
            <person name="Gryganskyi A."/>
            <person name="Culley D."/>
            <person name="Magnuson J.K."/>
            <person name="James T.Y."/>
            <person name="O'Malley M.A."/>
            <person name="Stajich J.E."/>
            <person name="Spatafora J.W."/>
            <person name="Visel A."/>
            <person name="Grigoriev I.V."/>
        </authorList>
    </citation>
    <scope>NUCLEOTIDE SEQUENCE [LARGE SCALE GENOMIC DNA]</scope>
    <source>
        <strain evidence="18">finn</strain>
    </source>
</reference>
<comment type="caution">
    <text evidence="17">The sequence shown here is derived from an EMBL/GenBank/DDBJ whole genome shotgun (WGS) entry which is preliminary data.</text>
</comment>
<dbReference type="GO" id="GO:0005634">
    <property type="term" value="C:nucleus"/>
    <property type="evidence" value="ECO:0007669"/>
    <property type="project" value="UniProtKB-SubCell"/>
</dbReference>
<dbReference type="InterPro" id="IPR033309">
    <property type="entry name" value="Mus81"/>
</dbReference>
<comment type="subcellular location">
    <subcellularLocation>
        <location evidence="2 14">Nucleus</location>
    </subcellularLocation>
</comment>
<dbReference type="SMART" id="SM00891">
    <property type="entry name" value="ERCC4"/>
    <property type="match status" value="1"/>
</dbReference>
<feature type="compositionally biased region" description="Low complexity" evidence="15">
    <location>
        <begin position="303"/>
        <end position="321"/>
    </location>
</feature>
<feature type="compositionally biased region" description="Basic and acidic residues" evidence="15">
    <location>
        <begin position="1573"/>
        <end position="1587"/>
    </location>
</feature>
<dbReference type="Proteomes" id="UP000193719">
    <property type="component" value="Unassembled WGS sequence"/>
</dbReference>
<sequence length="1984" mass="228424">MITSENIIEKENEILMESSNPPTLLSLAKIWLTEWSELEKKKRVGNGLSRLYFTYAKALDSVKKSKEEDVKTIEDISKLKGIGAFILGKFKRQLLEYQTKTGHIIVENSEINITNEKKSKTKKDATDKPKRKVKKKKEYVPAYRSGSYAILISLYECTSNSSMNESMLEPFLTKAEIIRHGQQYCSSSFTVPLNGTHFTAWSSMSELTRRELVGKVGSPPKYYLTDEGVELAKRLVDAMEKLGPPPNTSEIVSPDRIQSINNKEKEKEEEEKEENPLINSASKDNNNKSNNKKNESDNDNDNNDNNNNNSNNNNNNNNDNKILGSSKDLVGKVTDLNQIYLLNEIAKNLSLINQKIEESNLLFKESEKDLSRNLINKSNFLISETRQSLKQLFNKNTNFVLDSSKNSTSTSTSTSTTTTAKKGIYFQSKLPIATRYLINDDDDFEVRGNSNSKYSRLNVFNEKYSFVKTNGKSMDYLSRHNPLFQTKSHSELNSSKPLDSYFNLNTKKTNNVNKTTSSKESVMFKTVTKPFLSKSGKDKGKESIDNQTSFKYFYLNDEDEAVYDKEQAFTKYENGKHYYKVYYLKKLKDHSYTKHIINKMSFGGYIIGFMEDTFALTRASGFSNEKDKEILNKDDNTINADNIKVVKDSSDKSNLIANNDIKNIMDLTDASISNSILFEHNSEVFINKPKICPTSADFELFNMEVENDNDCKNASYKLMDKTISDKSDISPLSESSISYIFENPENHQSLESKDKLSIGFDPSISTLIPSKSLSNKCLPIEEPITASSNSVNINNNNGDIKSDNNSNNNSNNGSDKNITQREHNMIISPNEMNDNNKDEDEGNNNNKNDKVCNGESKDKSINNNNPIIEFENSKNTNGKLISGDIEYKNQEQNNINLLSNKSLVINVTGKKENKKKQEYAYNNERLFKEIRDLSFCSNNSAIEISDQSIHLTQNNEINSDEEVEAKEEKMEEKTQEDKTEKYGIVLTEKVRNEIEVTNNNDEYHVSNTNNKDYSPNKRLNDSGLMDTSFLNNAIQTMRSIPLTPTTKYPRIINLDSSSSEDESDNENSIRKDKKSILIDPIVIDGDSMEIEYSQQKHLISPTPLPGSNNSNVCYLTPIKYNRENEIIDTPINEEENQYEKEENNRNEDIQLSHLSSSNNAFISDKETMLNQNNHINLSQNDYNTPKNRLTRLLLNRDNDFNFNLHNIKPTMESTPYSKESQTQQDINEEQNSFIHSNTEIDSNREEKEEELQFNKDDKIQNEKNNVKSDHFNDNYEYEYLLESSPIKKNLSNILFTQEVSKKFSNIEDDFAIKNLNPDEEANNDNIENEDSNLSNSSENKRKKNIETLLEKNDKDVDNNNNEDFQSFLLLKKRKINNDFDFYSSQEDNHEIVNMDGLKNSNKNEITPIESNGNKIKKDNSTAIESSENKNLNNNNLNNNISFDYNDFDYGNFDYNCNFDCDIDYDNCYSENLKSEFYCGHNNNAILLDDDEKSNIVLPIEKEDYNVDTAINNQESELKDDDENDNFNNYNNCEDELVIRNKKNNDACHHYARKLNATNSSSEATNINNVSYEKGNESEFNNHNDPFEFNKNTPPSSLPPPTTSLSQKNNIKNISSLVESNYLLEENVNDNYGIENDFNTQENNQVFDVENDNIDDYEWDTNLVEEEILLQTQSQKDMEENIFVPSISQRIVLQPDEYEIILILDNREVSSKTDRNYIQDNLALRGINCDTRPLVLGDVTWIAKEKKPNGIEVVLDHIIERKRIDDLISSIKDGRFREQKNRLKNCGINDIIYLVEGTKTKQSELFGADRIMSALCSTQIYNSFFIKRTSNIEETMNYFSIITKSLKMKYKNQPIFAYSFKRNTLKELPTVRNILNQRDQCFYHLTYDYFSSINSKTQSLTISNIWATWLQCIRGVSSDKANTIIYKYPTFSLFMESFKKCKTVYEIEEFFSNMVTEDIPKRKRITKVMAKKLYNLYCSENYSQL</sequence>
<keyword evidence="13" id="KW-0469">Meiosis</keyword>
<dbReference type="InterPro" id="IPR047417">
    <property type="entry name" value="WHD_MUS81"/>
</dbReference>
<keyword evidence="18" id="KW-1185">Reference proteome</keyword>
<evidence type="ECO:0000256" key="15">
    <source>
        <dbReference type="SAM" id="MobiDB-lite"/>
    </source>
</evidence>
<name>A0A1Y1VLL2_9FUNG</name>
<feature type="region of interest" description="Disordered" evidence="15">
    <location>
        <begin position="1316"/>
        <end position="1340"/>
    </location>
</feature>
<organism evidence="17 18">
    <name type="scientific">Piromyces finnis</name>
    <dbReference type="NCBI Taxonomy" id="1754191"/>
    <lineage>
        <taxon>Eukaryota</taxon>
        <taxon>Fungi</taxon>
        <taxon>Fungi incertae sedis</taxon>
        <taxon>Chytridiomycota</taxon>
        <taxon>Chytridiomycota incertae sedis</taxon>
        <taxon>Neocallimastigomycetes</taxon>
        <taxon>Neocallimastigales</taxon>
        <taxon>Neocallimastigaceae</taxon>
        <taxon>Piromyces</taxon>
    </lineage>
</organism>
<dbReference type="EC" id="3.1.22.-" evidence="14"/>
<dbReference type="InterPro" id="IPR027421">
    <property type="entry name" value="DNA_pol_lamdba_lyase_dom_sf"/>
</dbReference>
<comment type="function">
    <text evidence="14">Interacts with EME1 to form a DNA structure-specific endonuclease with substrate preference for branched DNA structures with a 5'-end at the branch nick. Typical substrates include 3'-flap structures, D-loops, replication forks and nicked Holliday junctions. May be required in mitosis for the processing of stalled or collapsed replication fork intermediates. May be required in meiosis for the repair of meiosis-specific double strand breaks subsequent to single-end invasion (SEI).</text>
</comment>
<evidence type="ECO:0000256" key="6">
    <source>
        <dbReference type="ARBA" id="ARBA00022759"/>
    </source>
</evidence>
<protein>
    <recommendedName>
        <fullName evidence="14">Crossover junction endonuclease MUS81</fullName>
        <ecNumber evidence="14">3.1.22.-</ecNumber>
    </recommendedName>
</protein>
<feature type="compositionally biased region" description="Polar residues" evidence="15">
    <location>
        <begin position="1211"/>
        <end position="1240"/>
    </location>
</feature>
<dbReference type="InterPro" id="IPR042530">
    <property type="entry name" value="EME1/EME2_C"/>
</dbReference>
<dbReference type="OrthoDB" id="5963188at2759"/>